<evidence type="ECO:0000256" key="7">
    <source>
        <dbReference type="ARBA" id="ARBA00022840"/>
    </source>
</evidence>
<name>A0A419N4L4_9GAMM</name>
<dbReference type="Pfam" id="PF00005">
    <property type="entry name" value="ABC_tran"/>
    <property type="match status" value="1"/>
</dbReference>
<keyword evidence="10 13" id="KW-0472">Membrane</keyword>
<evidence type="ECO:0000256" key="3">
    <source>
        <dbReference type="ARBA" id="ARBA00022475"/>
    </source>
</evidence>
<comment type="caution">
    <text evidence="15">The sequence shown here is derived from an EMBL/GenBank/DDBJ whole genome shotgun (WGS) entry which is preliminary data.</text>
</comment>
<keyword evidence="4" id="KW-0997">Cell inner membrane</keyword>
<evidence type="ECO:0000313" key="15">
    <source>
        <dbReference type="EMBL" id="RJT40126.1"/>
    </source>
</evidence>
<dbReference type="InterPro" id="IPR003838">
    <property type="entry name" value="ABC3_permease_C"/>
</dbReference>
<dbReference type="SUPFAM" id="SSF52540">
    <property type="entry name" value="P-loop containing nucleoside triphosphate hydrolases"/>
    <property type="match status" value="1"/>
</dbReference>
<dbReference type="EMBL" id="RAHH01000026">
    <property type="protein sequence ID" value="RJT40126.1"/>
    <property type="molecule type" value="Genomic_DNA"/>
</dbReference>
<evidence type="ECO:0000256" key="5">
    <source>
        <dbReference type="ARBA" id="ARBA00022692"/>
    </source>
</evidence>
<protein>
    <recommendedName>
        <fullName evidence="12">Pyoverdine export ATP-binding/permease protein PvdT</fullName>
    </recommendedName>
</protein>
<dbReference type="Pfam" id="PF12704">
    <property type="entry name" value="MacB_PCD"/>
    <property type="match status" value="1"/>
</dbReference>
<dbReference type="PANTHER" id="PTHR30572">
    <property type="entry name" value="MEMBRANE COMPONENT OF TRANSPORTER-RELATED"/>
    <property type="match status" value="1"/>
</dbReference>
<dbReference type="PANTHER" id="PTHR30572:SF14">
    <property type="entry name" value="MACROLIDE EXPORT ATP-BINDING_PERMEASE PROTEIN MACB"/>
    <property type="match status" value="1"/>
</dbReference>
<dbReference type="CDD" id="cd03255">
    <property type="entry name" value="ABC_MJ0796_LolCDE_FtsE"/>
    <property type="match status" value="1"/>
</dbReference>
<feature type="transmembrane region" description="Helical" evidence="13">
    <location>
        <begin position="574"/>
        <end position="602"/>
    </location>
</feature>
<gene>
    <name evidence="15" type="ORF">D6C13_19365</name>
</gene>
<proteinExistence type="inferred from homology"/>
<feature type="domain" description="ABC transporter" evidence="14">
    <location>
        <begin position="7"/>
        <end position="245"/>
    </location>
</feature>
<dbReference type="GO" id="GO:0005524">
    <property type="term" value="F:ATP binding"/>
    <property type="evidence" value="ECO:0007669"/>
    <property type="project" value="UniProtKB-KW"/>
</dbReference>
<keyword evidence="16" id="KW-1185">Reference proteome</keyword>
<dbReference type="InterPro" id="IPR025857">
    <property type="entry name" value="MacB_PCD"/>
</dbReference>
<dbReference type="AlphaFoldDB" id="A0A419N4L4"/>
<feature type="transmembrane region" description="Helical" evidence="13">
    <location>
        <begin position="523"/>
        <end position="550"/>
    </location>
</feature>
<dbReference type="GO" id="GO:0016887">
    <property type="term" value="F:ATP hydrolysis activity"/>
    <property type="evidence" value="ECO:0007669"/>
    <property type="project" value="InterPro"/>
</dbReference>
<evidence type="ECO:0000256" key="8">
    <source>
        <dbReference type="ARBA" id="ARBA00022967"/>
    </source>
</evidence>
<dbReference type="Pfam" id="PF02687">
    <property type="entry name" value="FtsX"/>
    <property type="match status" value="1"/>
</dbReference>
<evidence type="ECO:0000313" key="16">
    <source>
        <dbReference type="Proteomes" id="UP000284908"/>
    </source>
</evidence>
<dbReference type="InterPro" id="IPR017911">
    <property type="entry name" value="MacB-like_ATP-bd"/>
</dbReference>
<sequence length="650" mass="70267">MANLTAFRLVDVNRTFISGDLAVHVLKNISLEIKQGEMVAIMGPSGSGKSSLMNLLGCLDQPSSGKIYVAGIETTGASSNQLASLRSQHIGFIFQRYHLMPYLNAQDNVAVPARYTSMDKIEQIERSSSLLIRLGLEKKIFHKPSQLSGGQQQRVSIARALMNGADIILADEPTGALDAASGKEVMAILHSLHEAGHTIILVTHDPLIANQAGRILEIDDGQIVADHAASSTNDFYQHTSLLHITTSTERPGLFQSLKDAISMAWQALRGHRARALLSMLGMIIGVVSIIVSMAVGNGAKQKILHDISDLGLKSLSIHPGIGWSDIRPDLAFSLSVRDAEMLQRQDFTKNISPVVNTSVEALANGQNVFLELHGVDQGYFAIHRMVLVMGRHFNAGDLAERAAGLVIDTQTAKSLFPHNGHPVGEIIQLRGVPFVIIGVMEINGVAPSRSGLQGWIPFTTMQDRLEGPVALNLIELQLNDGLAMESSQQRVEHLLDIAHGRRDFFIQSDDMMLSAVKKTSDSLTLLVATIAGISLIVGGIGVMNIMLVSVKERTHEIGIRLAVGAREHDILRQFLVESVVICLMGSLIGIVLAIVAGCTFALCTNKFPLVFTMPPILFSCCFSGLIGLGFGFFPARNAARLNPTEALTRE</sequence>
<dbReference type="OrthoDB" id="9770036at2"/>
<dbReference type="RefSeq" id="WP_120134302.1">
    <property type="nucleotide sequence ID" value="NZ_RAHH01000026.1"/>
</dbReference>
<comment type="subcellular location">
    <subcellularLocation>
        <location evidence="1">Cell inner membrane</location>
        <topology evidence="1">Multi-pass membrane protein</topology>
    </subcellularLocation>
</comment>
<dbReference type="InterPro" id="IPR027417">
    <property type="entry name" value="P-loop_NTPase"/>
</dbReference>
<comment type="similarity">
    <text evidence="11">Belongs to the ABC transporter superfamily. Macrolide exporter (TC 3.A.1.122) family.</text>
</comment>
<evidence type="ECO:0000256" key="13">
    <source>
        <dbReference type="SAM" id="Phobius"/>
    </source>
</evidence>
<dbReference type="FunFam" id="3.40.50.300:FF:000032">
    <property type="entry name" value="Export ABC transporter ATP-binding protein"/>
    <property type="match status" value="1"/>
</dbReference>
<evidence type="ECO:0000256" key="1">
    <source>
        <dbReference type="ARBA" id="ARBA00004429"/>
    </source>
</evidence>
<evidence type="ECO:0000256" key="10">
    <source>
        <dbReference type="ARBA" id="ARBA00023136"/>
    </source>
</evidence>
<keyword evidence="9 13" id="KW-1133">Transmembrane helix</keyword>
<evidence type="ECO:0000256" key="4">
    <source>
        <dbReference type="ARBA" id="ARBA00022519"/>
    </source>
</evidence>
<dbReference type="SMART" id="SM00382">
    <property type="entry name" value="AAA"/>
    <property type="match status" value="1"/>
</dbReference>
<evidence type="ECO:0000259" key="14">
    <source>
        <dbReference type="PROSITE" id="PS50893"/>
    </source>
</evidence>
<evidence type="ECO:0000256" key="6">
    <source>
        <dbReference type="ARBA" id="ARBA00022741"/>
    </source>
</evidence>
<evidence type="ECO:0000256" key="9">
    <source>
        <dbReference type="ARBA" id="ARBA00022989"/>
    </source>
</evidence>
<accession>A0A419N4L4</accession>
<dbReference type="InterPro" id="IPR050250">
    <property type="entry name" value="Macrolide_Exporter_MacB"/>
</dbReference>
<dbReference type="InterPro" id="IPR003593">
    <property type="entry name" value="AAA+_ATPase"/>
</dbReference>
<dbReference type="GO" id="GO:0022857">
    <property type="term" value="F:transmembrane transporter activity"/>
    <property type="evidence" value="ECO:0007669"/>
    <property type="project" value="TreeGrafter"/>
</dbReference>
<keyword evidence="5 13" id="KW-0812">Transmembrane</keyword>
<dbReference type="InterPro" id="IPR003439">
    <property type="entry name" value="ABC_transporter-like_ATP-bd"/>
</dbReference>
<dbReference type="PROSITE" id="PS50893">
    <property type="entry name" value="ABC_TRANSPORTER_2"/>
    <property type="match status" value="1"/>
</dbReference>
<dbReference type="GO" id="GO:1902495">
    <property type="term" value="C:transmembrane transporter complex"/>
    <property type="evidence" value="ECO:0007669"/>
    <property type="project" value="UniProtKB-ARBA"/>
</dbReference>
<dbReference type="InterPro" id="IPR017871">
    <property type="entry name" value="ABC_transporter-like_CS"/>
</dbReference>
<evidence type="ECO:0000256" key="11">
    <source>
        <dbReference type="ARBA" id="ARBA00038388"/>
    </source>
</evidence>
<dbReference type="GO" id="GO:0005886">
    <property type="term" value="C:plasma membrane"/>
    <property type="evidence" value="ECO:0007669"/>
    <property type="project" value="UniProtKB-SubCell"/>
</dbReference>
<feature type="transmembrane region" description="Helical" evidence="13">
    <location>
        <begin position="614"/>
        <end position="633"/>
    </location>
</feature>
<evidence type="ECO:0000256" key="12">
    <source>
        <dbReference type="ARBA" id="ARBA00041199"/>
    </source>
</evidence>
<reference evidence="15 16" key="1">
    <citation type="submission" date="2018-09" db="EMBL/GenBank/DDBJ databases">
        <authorList>
            <person name="Le Fleche-Mateos A."/>
        </authorList>
    </citation>
    <scope>NUCLEOTIDE SEQUENCE [LARGE SCALE GENOMIC DNA]</scope>
    <source>
        <strain evidence="15 16">DSM 27399</strain>
    </source>
</reference>
<dbReference type="Proteomes" id="UP000284908">
    <property type="component" value="Unassembled WGS sequence"/>
</dbReference>
<organism evidence="15 16">
    <name type="scientific">Rahnella woolbedingensis</name>
    <dbReference type="NCBI Taxonomy" id="1510574"/>
    <lineage>
        <taxon>Bacteria</taxon>
        <taxon>Pseudomonadati</taxon>
        <taxon>Pseudomonadota</taxon>
        <taxon>Gammaproteobacteria</taxon>
        <taxon>Enterobacterales</taxon>
        <taxon>Yersiniaceae</taxon>
        <taxon>Rahnella</taxon>
    </lineage>
</organism>
<evidence type="ECO:0000256" key="2">
    <source>
        <dbReference type="ARBA" id="ARBA00022448"/>
    </source>
</evidence>
<keyword evidence="7 15" id="KW-0067">ATP-binding</keyword>
<dbReference type="PROSITE" id="PS00211">
    <property type="entry name" value="ABC_TRANSPORTER_1"/>
    <property type="match status" value="1"/>
</dbReference>
<keyword evidence="2" id="KW-0813">Transport</keyword>
<keyword evidence="6" id="KW-0547">Nucleotide-binding</keyword>
<keyword evidence="3" id="KW-1003">Cell membrane</keyword>
<dbReference type="Gene3D" id="3.40.50.300">
    <property type="entry name" value="P-loop containing nucleotide triphosphate hydrolases"/>
    <property type="match status" value="1"/>
</dbReference>
<feature type="transmembrane region" description="Helical" evidence="13">
    <location>
        <begin position="275"/>
        <end position="295"/>
    </location>
</feature>
<keyword evidence="8" id="KW-1278">Translocase</keyword>